<accession>A0A1W6KCH3</accession>
<feature type="transmembrane region" description="Helical" evidence="1">
    <location>
        <begin position="28"/>
        <end position="44"/>
    </location>
</feature>
<organism evidence="2 3">
    <name type="scientific">Marinobacter salarius</name>
    <dbReference type="NCBI Taxonomy" id="1420917"/>
    <lineage>
        <taxon>Bacteria</taxon>
        <taxon>Pseudomonadati</taxon>
        <taxon>Pseudomonadota</taxon>
        <taxon>Gammaproteobacteria</taxon>
        <taxon>Pseudomonadales</taxon>
        <taxon>Marinobacteraceae</taxon>
        <taxon>Marinobacter</taxon>
    </lineage>
</organism>
<dbReference type="GeneID" id="77256987"/>
<proteinExistence type="predicted"/>
<dbReference type="AlphaFoldDB" id="A0A1W6KCH3"/>
<gene>
    <name evidence="2" type="ORF">MARSALSMR5_03058</name>
</gene>
<evidence type="ECO:0000256" key="1">
    <source>
        <dbReference type="SAM" id="Phobius"/>
    </source>
</evidence>
<reference evidence="2 3" key="1">
    <citation type="submission" date="2017-04" db="EMBL/GenBank/DDBJ databases">
        <title>Genome Sequence of Marinobacter salarius strain SMR5 Isolated from a culture of the Diatom Skeletonema marinoi.</title>
        <authorList>
            <person name="Topel M."/>
            <person name="Pinder M.I.M."/>
            <person name="Johansson O.N."/>
            <person name="Kourtchenko O."/>
            <person name="Godhe A."/>
            <person name="Clarke A.K."/>
        </authorList>
    </citation>
    <scope>NUCLEOTIDE SEQUENCE [LARGE SCALE GENOMIC DNA]</scope>
    <source>
        <strain evidence="2 3">SMR5</strain>
    </source>
</reference>
<dbReference type="EMBL" id="CP020931">
    <property type="protein sequence ID" value="ARM85103.1"/>
    <property type="molecule type" value="Genomic_DNA"/>
</dbReference>
<dbReference type="STRING" id="1420917.AU15_21200"/>
<evidence type="ECO:0008006" key="4">
    <source>
        <dbReference type="Google" id="ProtNLM"/>
    </source>
</evidence>
<keyword evidence="1" id="KW-1133">Transmembrane helix</keyword>
<sequence length="107" mass="11885">MIEITVASALIVLYLVLNREDVYEVQVAYASAFMVIYLAIYLYVPPKLGITATHLGHIFGFVPAVSFGAILFPELNARFPVGVTRFCGWLGLVVVFSILCVLKVFVW</sequence>
<protein>
    <recommendedName>
        <fullName evidence="4">Peptidase S54 rhomboid domain-containing protein</fullName>
    </recommendedName>
</protein>
<feature type="transmembrane region" description="Helical" evidence="1">
    <location>
        <begin position="83"/>
        <end position="106"/>
    </location>
</feature>
<name>A0A1W6KCH3_9GAMM</name>
<keyword evidence="1" id="KW-0812">Transmembrane</keyword>
<evidence type="ECO:0000313" key="3">
    <source>
        <dbReference type="Proteomes" id="UP000193100"/>
    </source>
</evidence>
<feature type="transmembrane region" description="Helical" evidence="1">
    <location>
        <begin position="51"/>
        <end position="71"/>
    </location>
</feature>
<evidence type="ECO:0000313" key="2">
    <source>
        <dbReference type="EMBL" id="ARM85103.1"/>
    </source>
</evidence>
<dbReference type="Proteomes" id="UP000193100">
    <property type="component" value="Chromosome"/>
</dbReference>
<keyword evidence="1" id="KW-0472">Membrane</keyword>
<dbReference type="RefSeq" id="WP_085681446.1">
    <property type="nucleotide sequence ID" value="NZ_CP020931.1"/>
</dbReference>